<protein>
    <submittedName>
        <fullName evidence="11">M43 family zinc metalloprotease</fullName>
    </submittedName>
</protein>
<name>A0A9X2ZHZ7_9FLAO</name>
<feature type="chain" id="PRO_5040726777" evidence="9">
    <location>
        <begin position="20"/>
        <end position="1323"/>
    </location>
</feature>
<evidence type="ECO:0000256" key="9">
    <source>
        <dbReference type="SAM" id="SignalP"/>
    </source>
</evidence>
<keyword evidence="3" id="KW-0479">Metal-binding</keyword>
<dbReference type="Pfam" id="PF05572">
    <property type="entry name" value="Peptidase_M43"/>
    <property type="match status" value="1"/>
</dbReference>
<evidence type="ECO:0000259" key="10">
    <source>
        <dbReference type="PROSITE" id="PS50853"/>
    </source>
</evidence>
<proteinExistence type="inferred from homology"/>
<dbReference type="InterPro" id="IPR003961">
    <property type="entry name" value="FN3_dom"/>
</dbReference>
<evidence type="ECO:0000313" key="12">
    <source>
        <dbReference type="Proteomes" id="UP001151079"/>
    </source>
</evidence>
<reference evidence="11" key="1">
    <citation type="submission" date="2022-10" db="EMBL/GenBank/DDBJ databases">
        <title>Two novel species of Flavobacterium.</title>
        <authorList>
            <person name="Liu Q."/>
            <person name="Xin Y.-H."/>
        </authorList>
    </citation>
    <scope>NUCLEOTIDE SEQUENCE</scope>
    <source>
        <strain evidence="11">LS1R49</strain>
    </source>
</reference>
<evidence type="ECO:0000256" key="8">
    <source>
        <dbReference type="ARBA" id="ARBA00023157"/>
    </source>
</evidence>
<evidence type="ECO:0000313" key="11">
    <source>
        <dbReference type="EMBL" id="MCV9930157.1"/>
    </source>
</evidence>
<keyword evidence="6" id="KW-0862">Zinc</keyword>
<dbReference type="GO" id="GO:0008237">
    <property type="term" value="F:metallopeptidase activity"/>
    <property type="evidence" value="ECO:0007669"/>
    <property type="project" value="UniProtKB-KW"/>
</dbReference>
<keyword evidence="4 9" id="KW-0732">Signal</keyword>
<dbReference type="Gene3D" id="2.60.40.10">
    <property type="entry name" value="Immunoglobulins"/>
    <property type="match status" value="2"/>
</dbReference>
<sequence>MKTKLFLFMAFICVLKIGAQSLPCRTSEENAKLYKLNPHALKEKQDFDAFSKKFRSERKSKTSKQLQTTYVIPVVFHIYGDVQNGKTITYQKIVNHLAQINDDFNGRNADYATVDPFFQARRGTLNIEFKLAKIDPNGGCTSGVIFHPAKNGYGNGGGYDDQIAVDAWDNKKYMNVYIQGDLYADGTPNNSGVAWYPDSGMTASNTARVVFNGAYLYDNSYSKEFSATLTHEFGHFLNLIHTFEGGCTGTDEVDDTPLEDGKHTLACTQGTNCFGDRVNNENYMGYNGAQGCYKMYTQGQIDRMLAALEHPARKTLWQESNLIATGVNNTGGLLASNSNFFKEAVVNDGSFDASSMVTLSGAKSFALASGTMVSGTHFNHNFPAGIIPVLTVNSNSQLTITLTGKATSHLRTNNVQGKITFLPAAFSGGDSGMTCKDLYYDFKFVDPYRIYFVDMPDATANATLTWKAFKIEKGDDPAFGAWRFASKALKIETYTKKLVCETGTRNISLLPANTPVGSTSNFKAPGAYPDELDLRTATYTNWDGKTGYVGFDYLIDGLTCYGWFKVTVDANGDGYTISEYAYNTQPGASITTGVTAKTGVTLSPNTLYEFDTNDGTITSNAVISLSTNNGTFTKSTGTLTAGTDYTITGVPTGLSAVLTLQNSSNVAVTFTGNAISHLPANNSSVVITFKDAAITGGVITLDNASKTIKVEFEAPYGVYYVDNPDYEVSPASNWKWFSLAVGDDTDYGAWQYAANALKIETYGKRLVCEPGTRNITKVAAGATIGASSNFTAPGAYPNQLDLRTATYNVWDNQSSYVGFEYTSRGRTCYGWMKVKVTANGDGYTITNFAYNTKPFESITTPIINAPGNLVATVNVTALSVALTWADNSDNETGFSIERALGNGTYSVIATLPVNATSYTDTGLIKGNNYSYKVRAAMNVVNSDYSNIASVTIEETNTPTLPTPVINSGDTGIYANGFYVTWGLINKATSYDVQIYNETTGWTDQGTSTAHFLYINKQGTERNYKVRIRAVNTFGTSDWSIPRDFTLPATLDKPTNLAATANSTALTIALTWEDNSDIETGFSLERAEGNGAYSVIATLDPGVTSYIDTGLIKGSTYSYKVRASMNATYSDYSNIVTVTVDDTTPNPALATPIINEGDTGIYTEGFYTTWNLINNATNYEIQLYSEATGWTTFGTSTVHFIYIVKQGVEKNYRVRMRAINDNAVSDWSNYRDYTLTPTLGIPNVDLENKSFTIFPNPASDIVNFSFKNINTDDAMVITIYNNNGALIDTVRNTFNYDVKKLPTGIYYVLFTNGSIKQTKKLVVK</sequence>
<keyword evidence="12" id="KW-1185">Reference proteome</keyword>
<accession>A0A9X2ZHZ7</accession>
<dbReference type="EMBL" id="JAOZEW010000028">
    <property type="protein sequence ID" value="MCV9930157.1"/>
    <property type="molecule type" value="Genomic_DNA"/>
</dbReference>
<dbReference type="GO" id="GO:0006508">
    <property type="term" value="P:proteolysis"/>
    <property type="evidence" value="ECO:0007669"/>
    <property type="project" value="UniProtKB-KW"/>
</dbReference>
<keyword evidence="5" id="KW-0378">Hydrolase</keyword>
<dbReference type="InterPro" id="IPR008754">
    <property type="entry name" value="Peptidase_M43"/>
</dbReference>
<feature type="domain" description="Fibronectin type-III" evidence="10">
    <location>
        <begin position="1052"/>
        <end position="1142"/>
    </location>
</feature>
<dbReference type="InterPro" id="IPR013783">
    <property type="entry name" value="Ig-like_fold"/>
</dbReference>
<evidence type="ECO:0000256" key="1">
    <source>
        <dbReference type="ARBA" id="ARBA00008721"/>
    </source>
</evidence>
<comment type="similarity">
    <text evidence="1">Belongs to the peptidase M43B family.</text>
</comment>
<dbReference type="Pfam" id="PF18962">
    <property type="entry name" value="Por_Secre_tail"/>
    <property type="match status" value="1"/>
</dbReference>
<organism evidence="11 12">
    <name type="scientific">Flavobacterium shii</name>
    <dbReference type="NCBI Taxonomy" id="2987687"/>
    <lineage>
        <taxon>Bacteria</taxon>
        <taxon>Pseudomonadati</taxon>
        <taxon>Bacteroidota</taxon>
        <taxon>Flavobacteriia</taxon>
        <taxon>Flavobacteriales</taxon>
        <taxon>Flavobacteriaceae</taxon>
        <taxon>Flavobacterium</taxon>
    </lineage>
</organism>
<feature type="domain" description="Fibronectin type-III" evidence="10">
    <location>
        <begin position="960"/>
        <end position="1049"/>
    </location>
</feature>
<dbReference type="RefSeq" id="WP_264208236.1">
    <property type="nucleotide sequence ID" value="NZ_JAOZEW010000028.1"/>
</dbReference>
<dbReference type="GO" id="GO:0046872">
    <property type="term" value="F:metal ion binding"/>
    <property type="evidence" value="ECO:0007669"/>
    <property type="project" value="UniProtKB-KW"/>
</dbReference>
<keyword evidence="2" id="KW-0645">Protease</keyword>
<dbReference type="NCBIfam" id="TIGR04183">
    <property type="entry name" value="Por_Secre_tail"/>
    <property type="match status" value="1"/>
</dbReference>
<dbReference type="PROSITE" id="PS50853">
    <property type="entry name" value="FN3"/>
    <property type="match status" value="3"/>
</dbReference>
<evidence type="ECO:0000256" key="2">
    <source>
        <dbReference type="ARBA" id="ARBA00022670"/>
    </source>
</evidence>
<comment type="caution">
    <text evidence="11">The sequence shown here is derived from an EMBL/GenBank/DDBJ whole genome shotgun (WGS) entry which is preliminary data.</text>
</comment>
<feature type="domain" description="Fibronectin type-III" evidence="10">
    <location>
        <begin position="865"/>
        <end position="955"/>
    </location>
</feature>
<gene>
    <name evidence="11" type="ORF">OIU83_21035</name>
</gene>
<evidence type="ECO:0000256" key="7">
    <source>
        <dbReference type="ARBA" id="ARBA00023049"/>
    </source>
</evidence>
<evidence type="ECO:0000256" key="5">
    <source>
        <dbReference type="ARBA" id="ARBA00022801"/>
    </source>
</evidence>
<dbReference type="InterPro" id="IPR024079">
    <property type="entry name" value="MetalloPept_cat_dom_sf"/>
</dbReference>
<keyword evidence="7 11" id="KW-0482">Metalloprotease</keyword>
<dbReference type="SUPFAM" id="SSF55486">
    <property type="entry name" value="Metalloproteases ('zincins'), catalytic domain"/>
    <property type="match status" value="1"/>
</dbReference>
<dbReference type="Gene3D" id="3.40.390.10">
    <property type="entry name" value="Collagenase (Catalytic Domain)"/>
    <property type="match status" value="1"/>
</dbReference>
<feature type="signal peptide" evidence="9">
    <location>
        <begin position="1"/>
        <end position="19"/>
    </location>
</feature>
<dbReference type="CDD" id="cd00063">
    <property type="entry name" value="FN3"/>
    <property type="match status" value="2"/>
</dbReference>
<evidence type="ECO:0000256" key="6">
    <source>
        <dbReference type="ARBA" id="ARBA00022833"/>
    </source>
</evidence>
<dbReference type="InterPro" id="IPR036116">
    <property type="entry name" value="FN3_sf"/>
</dbReference>
<evidence type="ECO:0000256" key="3">
    <source>
        <dbReference type="ARBA" id="ARBA00022723"/>
    </source>
</evidence>
<dbReference type="CDD" id="cd04275">
    <property type="entry name" value="ZnMc_pappalysin_like"/>
    <property type="match status" value="1"/>
</dbReference>
<dbReference type="PANTHER" id="PTHR47466">
    <property type="match status" value="1"/>
</dbReference>
<dbReference type="Proteomes" id="UP001151079">
    <property type="component" value="Unassembled WGS sequence"/>
</dbReference>
<dbReference type="SMART" id="SM00060">
    <property type="entry name" value="FN3"/>
    <property type="match status" value="3"/>
</dbReference>
<dbReference type="InterPro" id="IPR026444">
    <property type="entry name" value="Secre_tail"/>
</dbReference>
<dbReference type="Pfam" id="PF00041">
    <property type="entry name" value="fn3"/>
    <property type="match status" value="2"/>
</dbReference>
<keyword evidence="8" id="KW-1015">Disulfide bond</keyword>
<evidence type="ECO:0000256" key="4">
    <source>
        <dbReference type="ARBA" id="ARBA00022729"/>
    </source>
</evidence>
<dbReference type="SUPFAM" id="SSF49265">
    <property type="entry name" value="Fibronectin type III"/>
    <property type="match status" value="2"/>
</dbReference>
<dbReference type="PANTHER" id="PTHR47466:SF1">
    <property type="entry name" value="METALLOPROTEASE MEP1 (AFU_ORTHOLOGUE AFUA_1G07730)-RELATED"/>
    <property type="match status" value="1"/>
</dbReference>